<dbReference type="PANTHER" id="PTHR43591">
    <property type="entry name" value="METHYLTRANSFERASE"/>
    <property type="match status" value="1"/>
</dbReference>
<comment type="caution">
    <text evidence="2">The sequence shown here is derived from an EMBL/GenBank/DDBJ whole genome shotgun (WGS) entry which is preliminary data.</text>
</comment>
<dbReference type="InterPro" id="IPR029063">
    <property type="entry name" value="SAM-dependent_MTases_sf"/>
</dbReference>
<feature type="domain" description="Methyltransferase type 11" evidence="1">
    <location>
        <begin position="45"/>
        <end position="135"/>
    </location>
</feature>
<keyword evidence="2" id="KW-0489">Methyltransferase</keyword>
<dbReference type="SUPFAM" id="SSF53335">
    <property type="entry name" value="S-adenosyl-L-methionine-dependent methyltransferases"/>
    <property type="match status" value="1"/>
</dbReference>
<protein>
    <submittedName>
        <fullName evidence="2">Putative methyltransferase</fullName>
    </submittedName>
</protein>
<reference evidence="2 3" key="1">
    <citation type="journal article" date="2014" name="Genome Announc.">
        <title>Draft Genome Sequence of the Antitrypanosomally Active Sponge-Associated Bacterium Actinokineospora sp. Strain EG49.</title>
        <authorList>
            <person name="Harjes J."/>
            <person name="Ryu T."/>
            <person name="Abdelmohsen U.R."/>
            <person name="Moitinho-Silva L."/>
            <person name="Horn H."/>
            <person name="Ravasi T."/>
            <person name="Hentschel U."/>
        </authorList>
    </citation>
    <scope>NUCLEOTIDE SEQUENCE [LARGE SCALE GENOMIC DNA]</scope>
    <source>
        <strain evidence="2 3">EG49</strain>
    </source>
</reference>
<gene>
    <name evidence="2" type="ORF">UO65_1699</name>
</gene>
<accession>A0A8E3BFY5</accession>
<dbReference type="Proteomes" id="UP000019277">
    <property type="component" value="Unassembled WGS sequence"/>
</dbReference>
<dbReference type="Gene3D" id="3.40.50.150">
    <property type="entry name" value="Vaccinia Virus protein VP39"/>
    <property type="match status" value="1"/>
</dbReference>
<dbReference type="EMBL" id="AYXG01000060">
    <property type="protein sequence ID" value="EWC62989.1"/>
    <property type="molecule type" value="Genomic_DNA"/>
</dbReference>
<evidence type="ECO:0000259" key="1">
    <source>
        <dbReference type="Pfam" id="PF08241"/>
    </source>
</evidence>
<proteinExistence type="predicted"/>
<dbReference type="GO" id="GO:0008757">
    <property type="term" value="F:S-adenosylmethionine-dependent methyltransferase activity"/>
    <property type="evidence" value="ECO:0007669"/>
    <property type="project" value="InterPro"/>
</dbReference>
<evidence type="ECO:0000313" key="2">
    <source>
        <dbReference type="EMBL" id="EWC62989.1"/>
    </source>
</evidence>
<dbReference type="STRING" id="909613.UO65_1699"/>
<dbReference type="PATRIC" id="fig|909613.9.peg.1711"/>
<dbReference type="OrthoDB" id="3469983at2"/>
<dbReference type="GO" id="GO:0032259">
    <property type="term" value="P:methylation"/>
    <property type="evidence" value="ECO:0007669"/>
    <property type="project" value="UniProtKB-KW"/>
</dbReference>
<organism evidence="2 3">
    <name type="scientific">Actinokineospora spheciospongiae</name>
    <dbReference type="NCBI Taxonomy" id="909613"/>
    <lineage>
        <taxon>Bacteria</taxon>
        <taxon>Bacillati</taxon>
        <taxon>Actinomycetota</taxon>
        <taxon>Actinomycetes</taxon>
        <taxon>Pseudonocardiales</taxon>
        <taxon>Pseudonocardiaceae</taxon>
        <taxon>Actinokineospora</taxon>
    </lineage>
</organism>
<keyword evidence="2" id="KW-0808">Transferase</keyword>
<dbReference type="AlphaFoldDB" id="W7JAB9"/>
<dbReference type="InterPro" id="IPR013216">
    <property type="entry name" value="Methyltransf_11"/>
</dbReference>
<name>W7JAB9_9PSEU</name>
<keyword evidence="3" id="KW-1185">Reference proteome</keyword>
<evidence type="ECO:0000313" key="3">
    <source>
        <dbReference type="Proteomes" id="UP000019277"/>
    </source>
</evidence>
<dbReference type="RefSeq" id="WP_052020898.1">
    <property type="nucleotide sequence ID" value="NZ_AYXG01000060.1"/>
</dbReference>
<dbReference type="CDD" id="cd02440">
    <property type="entry name" value="AdoMet_MTases"/>
    <property type="match status" value="1"/>
</dbReference>
<dbReference type="Pfam" id="PF08241">
    <property type="entry name" value="Methyltransf_11"/>
    <property type="match status" value="1"/>
</dbReference>
<dbReference type="eggNOG" id="COG2226">
    <property type="taxonomic scope" value="Bacteria"/>
</dbReference>
<accession>W7JAB9</accession>
<sequence>MSTAHTPPAEQTGTELLTSMWERNYLPLTGEIISGFSLADDARCLDLGAGGGGMSHWLAERVPRGSVTALDTDVSQIDPTRSPNLTVVRGDLTEADFAPGSFDLVLARAVLASVPDPDAAVAAAARWLAPGGTLLVEDFYFLPAEDAPSEAARSVVRAYLEGFRTGGVDVRWARRLPATLARVGLADIGARVTPLGPGQSPQESELIATRLRLQGRPLVDSGLATEDDIAEFTAGLDRPEDRDVTTLLFSTWGKRRG</sequence>